<evidence type="ECO:0000313" key="2">
    <source>
        <dbReference type="Proteomes" id="UP000517916"/>
    </source>
</evidence>
<dbReference type="EMBL" id="JACJID010000003">
    <property type="protein sequence ID" value="MBA8927069.1"/>
    <property type="molecule type" value="Genomic_DNA"/>
</dbReference>
<protein>
    <submittedName>
        <fullName evidence="1">Uncharacterized protein</fullName>
    </submittedName>
</protein>
<comment type="caution">
    <text evidence="1">The sequence shown here is derived from an EMBL/GenBank/DDBJ whole genome shotgun (WGS) entry which is preliminary data.</text>
</comment>
<dbReference type="RefSeq" id="WP_025355744.1">
    <property type="nucleotide sequence ID" value="NZ_BAAABQ010000057.1"/>
</dbReference>
<evidence type="ECO:0000313" key="1">
    <source>
        <dbReference type="EMBL" id="MBA8927069.1"/>
    </source>
</evidence>
<proteinExistence type="predicted"/>
<name>A0ABR6BKI0_9PSEU</name>
<gene>
    <name evidence="1" type="ORF">BC739_004275</name>
</gene>
<dbReference type="Proteomes" id="UP000517916">
    <property type="component" value="Unassembled WGS sequence"/>
</dbReference>
<sequence length="72" mass="7729">MSVLHQPLALEVEWLPGVFRPLRHAVAVHADSMQIRNQSLTFALCRSLTASEAGGASGGEHCPECLRLAGYA</sequence>
<organism evidence="1 2">
    <name type="scientific">Kutzneria viridogrisea</name>
    <dbReference type="NCBI Taxonomy" id="47990"/>
    <lineage>
        <taxon>Bacteria</taxon>
        <taxon>Bacillati</taxon>
        <taxon>Actinomycetota</taxon>
        <taxon>Actinomycetes</taxon>
        <taxon>Pseudonocardiales</taxon>
        <taxon>Pseudonocardiaceae</taxon>
        <taxon>Kutzneria</taxon>
    </lineage>
</organism>
<accession>A0ABR6BKI0</accession>
<keyword evidence="2" id="KW-1185">Reference proteome</keyword>
<reference evidence="1 2" key="1">
    <citation type="submission" date="2020-08" db="EMBL/GenBank/DDBJ databases">
        <title>Genomic Encyclopedia of Archaeal and Bacterial Type Strains, Phase II (KMG-II): from individual species to whole genera.</title>
        <authorList>
            <person name="Goeker M."/>
        </authorList>
    </citation>
    <scope>NUCLEOTIDE SEQUENCE [LARGE SCALE GENOMIC DNA]</scope>
    <source>
        <strain evidence="1 2">DSM 43850</strain>
    </source>
</reference>